<keyword evidence="2" id="KW-1185">Reference proteome</keyword>
<organism evidence="1 2">
    <name type="scientific">Blattamonas nauphoetae</name>
    <dbReference type="NCBI Taxonomy" id="2049346"/>
    <lineage>
        <taxon>Eukaryota</taxon>
        <taxon>Metamonada</taxon>
        <taxon>Preaxostyla</taxon>
        <taxon>Oxymonadida</taxon>
        <taxon>Blattamonas</taxon>
    </lineage>
</organism>
<dbReference type="Proteomes" id="UP001281761">
    <property type="component" value="Unassembled WGS sequence"/>
</dbReference>
<name>A0ABQ9XMV9_9EUKA</name>
<proteinExistence type="predicted"/>
<gene>
    <name evidence="1" type="ORF">BLNAU_12317</name>
</gene>
<reference evidence="1 2" key="1">
    <citation type="journal article" date="2022" name="bioRxiv">
        <title>Genomics of Preaxostyla Flagellates Illuminates Evolutionary Transitions and the Path Towards Mitochondrial Loss.</title>
        <authorList>
            <person name="Novak L.V.F."/>
            <person name="Treitli S.C."/>
            <person name="Pyrih J."/>
            <person name="Halakuc P."/>
            <person name="Pipaliya S.V."/>
            <person name="Vacek V."/>
            <person name="Brzon O."/>
            <person name="Soukal P."/>
            <person name="Eme L."/>
            <person name="Dacks J.B."/>
            <person name="Karnkowska A."/>
            <person name="Elias M."/>
            <person name="Hampl V."/>
        </authorList>
    </citation>
    <scope>NUCLEOTIDE SEQUENCE [LARGE SCALE GENOMIC DNA]</scope>
    <source>
        <strain evidence="1">NAU3</strain>
        <tissue evidence="1">Gut</tissue>
    </source>
</reference>
<evidence type="ECO:0000313" key="2">
    <source>
        <dbReference type="Proteomes" id="UP001281761"/>
    </source>
</evidence>
<evidence type="ECO:0000313" key="1">
    <source>
        <dbReference type="EMBL" id="KAK2952668.1"/>
    </source>
</evidence>
<comment type="caution">
    <text evidence="1">The sequence shown here is derived from an EMBL/GenBank/DDBJ whole genome shotgun (WGS) entry which is preliminary data.</text>
</comment>
<dbReference type="EMBL" id="JARBJD010000100">
    <property type="protein sequence ID" value="KAK2952668.1"/>
    <property type="molecule type" value="Genomic_DNA"/>
</dbReference>
<sequence>MSTPSVCSKKSCTDTCYLCGGKATASIHPIACGGCKAQYKQTCLVCKSRRSGSAAGRLCGKCQSKKHQGTCTLCGSKC</sequence>
<accession>A0ABQ9XMV9</accession>
<protein>
    <submittedName>
        <fullName evidence="1">Uncharacterized protein</fullName>
    </submittedName>
</protein>